<sequence>MSECAPTAPDVSHTDKFASIQSVSTTASSCSPAAYEGQPASARNTSFRLDDGKQPCNTVELINDYLTMLSACLSHEELNKFALLMKRWRAKEMPILEFAQKLLELYGMERKHLLARMKTLLRGVSREELEALSSFLCANGVTENAAESSNSPFWTADMSLTSTEESGSPMVDNISGCSGKWSSSAFAGSRNAAGEAVSHNSQPESSAATMPKAP</sequence>
<evidence type="ECO:0000313" key="4">
    <source>
        <dbReference type="WBParaSite" id="jg4630"/>
    </source>
</evidence>
<evidence type="ECO:0000313" key="3">
    <source>
        <dbReference type="Proteomes" id="UP000887574"/>
    </source>
</evidence>
<dbReference type="Proteomes" id="UP000887574">
    <property type="component" value="Unplaced"/>
</dbReference>
<feature type="domain" description="Cerebral cavernous malformations 2 harmonin-homology" evidence="2">
    <location>
        <begin position="54"/>
        <end position="143"/>
    </location>
</feature>
<dbReference type="AlphaFoldDB" id="A0A915EBN4"/>
<dbReference type="Pfam" id="PF16545">
    <property type="entry name" value="CCM2_C"/>
    <property type="match status" value="1"/>
</dbReference>
<name>A0A915EBN4_9BILA</name>
<feature type="compositionally biased region" description="Polar residues" evidence="1">
    <location>
        <begin position="198"/>
        <end position="208"/>
    </location>
</feature>
<accession>A0A915EBN4</accession>
<organism evidence="3 4">
    <name type="scientific">Ditylenchus dipsaci</name>
    <dbReference type="NCBI Taxonomy" id="166011"/>
    <lineage>
        <taxon>Eukaryota</taxon>
        <taxon>Metazoa</taxon>
        <taxon>Ecdysozoa</taxon>
        <taxon>Nematoda</taxon>
        <taxon>Chromadorea</taxon>
        <taxon>Rhabditida</taxon>
        <taxon>Tylenchina</taxon>
        <taxon>Tylenchomorpha</taxon>
        <taxon>Sphaerularioidea</taxon>
        <taxon>Anguinidae</taxon>
        <taxon>Anguininae</taxon>
        <taxon>Ditylenchus</taxon>
    </lineage>
</organism>
<evidence type="ECO:0000256" key="1">
    <source>
        <dbReference type="SAM" id="MobiDB-lite"/>
    </source>
</evidence>
<evidence type="ECO:0000259" key="2">
    <source>
        <dbReference type="Pfam" id="PF16545"/>
    </source>
</evidence>
<dbReference type="InterPro" id="IPR026159">
    <property type="entry name" value="Malcavernin"/>
</dbReference>
<dbReference type="PANTHER" id="PTHR21642">
    <property type="entry name" value="CEREBRAL CAVERNOUS MALFORMATIONS PROTEIN 2 HOMOLOG"/>
    <property type="match status" value="1"/>
</dbReference>
<dbReference type="InterPro" id="IPR032375">
    <property type="entry name" value="CCM2_C"/>
</dbReference>
<keyword evidence="3" id="KW-1185">Reference proteome</keyword>
<dbReference type="WBParaSite" id="jg4630">
    <property type="protein sequence ID" value="jg4630"/>
    <property type="gene ID" value="jg4630"/>
</dbReference>
<feature type="region of interest" description="Disordered" evidence="1">
    <location>
        <begin position="192"/>
        <end position="214"/>
    </location>
</feature>
<reference evidence="4" key="1">
    <citation type="submission" date="2022-11" db="UniProtKB">
        <authorList>
            <consortium name="WormBaseParasite"/>
        </authorList>
    </citation>
    <scope>IDENTIFICATION</scope>
</reference>
<dbReference type="Gene3D" id="1.20.1160.20">
    <property type="match status" value="1"/>
</dbReference>
<proteinExistence type="predicted"/>
<dbReference type="PANTHER" id="PTHR21642:SF6">
    <property type="entry name" value="CEREBRAL CAVERNOUS MALFORMATIONS 2 HARMONIN-HOMOLOGY DOMAIN-CONTAINING PROTEIN"/>
    <property type="match status" value="1"/>
</dbReference>
<protein>
    <submittedName>
        <fullName evidence="4">Cerebral cavernous malformations 2 harmonin-homology domain-containing protein</fullName>
    </submittedName>
</protein>